<gene>
    <name evidence="2" type="ORF">SAMN02910350_02454</name>
</gene>
<protein>
    <submittedName>
        <fullName evidence="2">Uncharacterized protein</fullName>
    </submittedName>
</protein>
<name>A0A1G5S2Z7_PSEXY</name>
<feature type="transmembrane region" description="Helical" evidence="1">
    <location>
        <begin position="6"/>
        <end position="26"/>
    </location>
</feature>
<keyword evidence="1" id="KW-0812">Transmembrane</keyword>
<feature type="transmembrane region" description="Helical" evidence="1">
    <location>
        <begin position="210"/>
        <end position="232"/>
    </location>
</feature>
<feature type="transmembrane region" description="Helical" evidence="1">
    <location>
        <begin position="155"/>
        <end position="173"/>
    </location>
</feature>
<organism evidence="2 3">
    <name type="scientific">Pseudobutyrivibrio xylanivorans</name>
    <dbReference type="NCBI Taxonomy" id="185007"/>
    <lineage>
        <taxon>Bacteria</taxon>
        <taxon>Bacillati</taxon>
        <taxon>Bacillota</taxon>
        <taxon>Clostridia</taxon>
        <taxon>Lachnospirales</taxon>
        <taxon>Lachnospiraceae</taxon>
        <taxon>Pseudobutyrivibrio</taxon>
    </lineage>
</organism>
<evidence type="ECO:0000313" key="3">
    <source>
        <dbReference type="Proteomes" id="UP000199428"/>
    </source>
</evidence>
<evidence type="ECO:0000313" key="2">
    <source>
        <dbReference type="EMBL" id="SCZ80744.1"/>
    </source>
</evidence>
<keyword evidence="1" id="KW-1133">Transmembrane helix</keyword>
<sequence>MKFNTIILCFIVWAIAGLLSIPVAFVRHMQEKREHDQKAIYLRQFLLLAEKGKTSGEIVKELYYFFINDRYMRKLMLKAMKLPDVKALDFIYSKIGCEPMKILHGFLIKREGQNRKKPLPEIPYDIIHYFNDLIEQWEDEYLELQRHRRNKKVKTTCEVLIFMALNYYLYTWLKTEISLWIFAIVNTIGVIIFILPANKKTHSISGGIHGLYQLVSGMGLIINIFTVVAGWLGQVA</sequence>
<dbReference type="RefSeq" id="WP_090163730.1">
    <property type="nucleotide sequence ID" value="NZ_FMWK01000016.1"/>
</dbReference>
<keyword evidence="1" id="KW-0472">Membrane</keyword>
<evidence type="ECO:0000256" key="1">
    <source>
        <dbReference type="SAM" id="Phobius"/>
    </source>
</evidence>
<dbReference type="AlphaFoldDB" id="A0A1G5S2Z7"/>
<reference evidence="2 3" key="1">
    <citation type="submission" date="2016-10" db="EMBL/GenBank/DDBJ databases">
        <authorList>
            <person name="de Groot N.N."/>
        </authorList>
    </citation>
    <scope>NUCLEOTIDE SEQUENCE [LARGE SCALE GENOMIC DNA]</scope>
    <source>
        <strain evidence="2 3">DSM 10317</strain>
    </source>
</reference>
<feature type="transmembrane region" description="Helical" evidence="1">
    <location>
        <begin position="179"/>
        <end position="198"/>
    </location>
</feature>
<accession>A0A1G5S2Z7</accession>
<dbReference type="EMBL" id="FMWK01000016">
    <property type="protein sequence ID" value="SCZ80744.1"/>
    <property type="molecule type" value="Genomic_DNA"/>
</dbReference>
<dbReference type="Proteomes" id="UP000199428">
    <property type="component" value="Unassembled WGS sequence"/>
</dbReference>
<proteinExistence type="predicted"/>